<evidence type="ECO:0000313" key="2">
    <source>
        <dbReference type="Proteomes" id="UP000002028"/>
    </source>
</evidence>
<dbReference type="AlphaFoldDB" id="D2QVT8"/>
<name>D2QVT8_SPILD</name>
<sequence length="118" mass="13017">MAITIDKLHDLIVLAKALSLGKFACREYEARELAASPYSGDLLLRITKAMEEYIPNYQAAFGSIEQNPTYLEVLKVHVSHLDNWISLDGPTKTQVVKDLASPYMISQSTIDAIVSGSC</sequence>
<keyword evidence="2" id="KW-1185">Reference proteome</keyword>
<organism evidence="1 2">
    <name type="scientific">Spirosoma linguale (strain ATCC 33905 / DSM 74 / LMG 10896 / Claus 1)</name>
    <dbReference type="NCBI Taxonomy" id="504472"/>
    <lineage>
        <taxon>Bacteria</taxon>
        <taxon>Pseudomonadati</taxon>
        <taxon>Bacteroidota</taxon>
        <taxon>Cytophagia</taxon>
        <taxon>Cytophagales</taxon>
        <taxon>Cytophagaceae</taxon>
        <taxon>Spirosoma</taxon>
    </lineage>
</organism>
<dbReference type="KEGG" id="sli:Slin_6976"/>
<evidence type="ECO:0000313" key="1">
    <source>
        <dbReference type="EMBL" id="ADB42920.1"/>
    </source>
</evidence>
<dbReference type="Proteomes" id="UP000002028">
    <property type="component" value="Plasmid pSLIN03"/>
</dbReference>
<dbReference type="EMBL" id="CP001772">
    <property type="protein sequence ID" value="ADB42920.1"/>
    <property type="molecule type" value="Genomic_DNA"/>
</dbReference>
<accession>D2QVT8</accession>
<protein>
    <submittedName>
        <fullName evidence="1">Uncharacterized protein</fullName>
    </submittedName>
</protein>
<keyword evidence="1" id="KW-0614">Plasmid</keyword>
<reference evidence="1 2" key="1">
    <citation type="journal article" date="2010" name="Stand. Genomic Sci.">
        <title>Complete genome sequence of Spirosoma linguale type strain (1).</title>
        <authorList>
            <person name="Lail K."/>
            <person name="Sikorski J."/>
            <person name="Saunders E."/>
            <person name="Lapidus A."/>
            <person name="Glavina Del Rio T."/>
            <person name="Copeland A."/>
            <person name="Tice H."/>
            <person name="Cheng J.-F."/>
            <person name="Lucas S."/>
            <person name="Nolan M."/>
            <person name="Bruce D."/>
            <person name="Goodwin L."/>
            <person name="Pitluck S."/>
            <person name="Ivanova N."/>
            <person name="Mavromatis K."/>
            <person name="Ovchinnikova G."/>
            <person name="Pati A."/>
            <person name="Chen A."/>
            <person name="Palaniappan K."/>
            <person name="Land M."/>
            <person name="Hauser L."/>
            <person name="Chang Y.-J."/>
            <person name="Jeffries C.D."/>
            <person name="Chain P."/>
            <person name="Brettin T."/>
            <person name="Detter J.C."/>
            <person name="Schuetze A."/>
            <person name="Rohde M."/>
            <person name="Tindall B.J."/>
            <person name="Goeker M."/>
            <person name="Bristow J."/>
            <person name="Eisen J.A."/>
            <person name="Markowitz V."/>
            <person name="Hugenholtz P."/>
            <person name="Kyrpides N.C."/>
            <person name="Klenk H.-P."/>
            <person name="Chen F."/>
        </authorList>
    </citation>
    <scope>NUCLEOTIDE SEQUENCE [LARGE SCALE GENOMIC DNA]</scope>
    <source>
        <strain evidence="2">ATCC 33905 / DSM 74 / LMG 10896 / Claus 1</strain>
    </source>
</reference>
<gene>
    <name evidence="1" type="ordered locus">Slin_6976</name>
</gene>
<dbReference type="HOGENOM" id="CLU_2071650_0_0_10"/>
<dbReference type="RefSeq" id="WP_012931399.1">
    <property type="nucleotide sequence ID" value="NC_013733.1"/>
</dbReference>
<proteinExistence type="predicted"/>
<geneLocation type="plasmid" evidence="1 2">
    <name>pSLIN03</name>
</geneLocation>